<feature type="transmembrane region" description="Helical" evidence="6">
    <location>
        <begin position="113"/>
        <end position="132"/>
    </location>
</feature>
<evidence type="ECO:0000259" key="7">
    <source>
        <dbReference type="Pfam" id="PF09335"/>
    </source>
</evidence>
<gene>
    <name evidence="8" type="ORF">H310_14929</name>
</gene>
<name>A0A024T9F1_9STRA</name>
<evidence type="ECO:0000256" key="2">
    <source>
        <dbReference type="ARBA" id="ARBA00022475"/>
    </source>
</evidence>
<evidence type="ECO:0000313" key="8">
    <source>
        <dbReference type="EMBL" id="ETV90251.1"/>
    </source>
</evidence>
<dbReference type="PANTHER" id="PTHR12677">
    <property type="entry name" value="GOLGI APPARATUS MEMBRANE PROTEIN TVP38-RELATED"/>
    <property type="match status" value="1"/>
</dbReference>
<dbReference type="PANTHER" id="PTHR12677:SF59">
    <property type="entry name" value="GOLGI APPARATUS MEMBRANE PROTEIN TVP38-RELATED"/>
    <property type="match status" value="1"/>
</dbReference>
<dbReference type="STRING" id="157072.A0A024T9F1"/>
<dbReference type="InterPro" id="IPR032816">
    <property type="entry name" value="VTT_dom"/>
</dbReference>
<dbReference type="InterPro" id="IPR015414">
    <property type="entry name" value="TMEM64"/>
</dbReference>
<dbReference type="RefSeq" id="XP_008881126.1">
    <property type="nucleotide sequence ID" value="XM_008882904.1"/>
</dbReference>
<dbReference type="OrthoDB" id="78876at2759"/>
<dbReference type="GO" id="GO:0005886">
    <property type="term" value="C:plasma membrane"/>
    <property type="evidence" value="ECO:0007669"/>
    <property type="project" value="UniProtKB-SubCell"/>
</dbReference>
<feature type="transmembrane region" description="Helical" evidence="6">
    <location>
        <begin position="73"/>
        <end position="93"/>
    </location>
</feature>
<proteinExistence type="predicted"/>
<protein>
    <recommendedName>
        <fullName evidence="7">VTT domain-containing protein</fullName>
    </recommendedName>
</protein>
<feature type="domain" description="VTT" evidence="7">
    <location>
        <begin position="13"/>
        <end position="134"/>
    </location>
</feature>
<organism evidence="8">
    <name type="scientific">Aphanomyces invadans</name>
    <dbReference type="NCBI Taxonomy" id="157072"/>
    <lineage>
        <taxon>Eukaryota</taxon>
        <taxon>Sar</taxon>
        <taxon>Stramenopiles</taxon>
        <taxon>Oomycota</taxon>
        <taxon>Saprolegniomycetes</taxon>
        <taxon>Saprolegniales</taxon>
        <taxon>Verrucalvaceae</taxon>
        <taxon>Aphanomyces</taxon>
    </lineage>
</organism>
<dbReference type="GeneID" id="20091979"/>
<dbReference type="Pfam" id="PF09335">
    <property type="entry name" value="VTT_dom"/>
    <property type="match status" value="1"/>
</dbReference>
<dbReference type="AlphaFoldDB" id="A0A024T9F1"/>
<dbReference type="eggNOG" id="KOG3140">
    <property type="taxonomic scope" value="Eukaryota"/>
</dbReference>
<accession>A0A024T9F1</accession>
<dbReference type="VEuPathDB" id="FungiDB:H310_14929"/>
<evidence type="ECO:0000256" key="6">
    <source>
        <dbReference type="SAM" id="Phobius"/>
    </source>
</evidence>
<keyword evidence="4 6" id="KW-1133">Transmembrane helix</keyword>
<feature type="transmembrane region" description="Helical" evidence="6">
    <location>
        <begin position="153"/>
        <end position="173"/>
    </location>
</feature>
<comment type="subcellular location">
    <subcellularLocation>
        <location evidence="1">Cell membrane</location>
        <topology evidence="1">Multi-pass membrane protein</topology>
    </subcellularLocation>
</comment>
<evidence type="ECO:0000256" key="5">
    <source>
        <dbReference type="ARBA" id="ARBA00023136"/>
    </source>
</evidence>
<evidence type="ECO:0000256" key="4">
    <source>
        <dbReference type="ARBA" id="ARBA00022989"/>
    </source>
</evidence>
<evidence type="ECO:0000256" key="3">
    <source>
        <dbReference type="ARBA" id="ARBA00022692"/>
    </source>
</evidence>
<dbReference type="EMBL" id="KI914057">
    <property type="protein sequence ID" value="ETV90251.1"/>
    <property type="molecule type" value="Genomic_DNA"/>
</dbReference>
<keyword evidence="2" id="KW-1003">Cell membrane</keyword>
<sequence>MVGIFCVSVVVGIPSTVLEALCGFLFGCLGGAAVSTVGKAMGSVLAFVLGRYFLGDVVVVWMRKYPVVHAISLVFAADATSSWQLLFCAQMSYMPLTIKCYMLSMLDVSTMRFVVTNVLCGIPYSAFWSYIGSQAKDVAMLFAGKGKAKTERFVIMGCGIGSGVLGLVAVGFYTKKKLAELQHEVPQLQVRSVGQDDTIDGSSGSCIVIK</sequence>
<reference evidence="8" key="1">
    <citation type="submission" date="2013-12" db="EMBL/GenBank/DDBJ databases">
        <title>The Genome Sequence of Aphanomyces invadans NJM9701.</title>
        <authorList>
            <consortium name="The Broad Institute Genomics Platform"/>
            <person name="Russ C."/>
            <person name="Tyler B."/>
            <person name="van West P."/>
            <person name="Dieguez-Uribeondo J."/>
            <person name="Young S.K."/>
            <person name="Zeng Q."/>
            <person name="Gargeya S."/>
            <person name="Fitzgerald M."/>
            <person name="Abouelleil A."/>
            <person name="Alvarado L."/>
            <person name="Chapman S.B."/>
            <person name="Gainer-Dewar J."/>
            <person name="Goldberg J."/>
            <person name="Griggs A."/>
            <person name="Gujja S."/>
            <person name="Hansen M."/>
            <person name="Howarth C."/>
            <person name="Imamovic A."/>
            <person name="Ireland A."/>
            <person name="Larimer J."/>
            <person name="McCowan C."/>
            <person name="Murphy C."/>
            <person name="Pearson M."/>
            <person name="Poon T.W."/>
            <person name="Priest M."/>
            <person name="Roberts A."/>
            <person name="Saif S."/>
            <person name="Shea T."/>
            <person name="Sykes S."/>
            <person name="Wortman J."/>
            <person name="Nusbaum C."/>
            <person name="Birren B."/>
        </authorList>
    </citation>
    <scope>NUCLEOTIDE SEQUENCE [LARGE SCALE GENOMIC DNA]</scope>
    <source>
        <strain evidence="8">NJM9701</strain>
    </source>
</reference>
<keyword evidence="5 6" id="KW-0472">Membrane</keyword>
<evidence type="ECO:0000256" key="1">
    <source>
        <dbReference type="ARBA" id="ARBA00004651"/>
    </source>
</evidence>
<keyword evidence="3 6" id="KW-0812">Transmembrane</keyword>